<dbReference type="Proteomes" id="UP000541811">
    <property type="component" value="Unassembled WGS sequence"/>
</dbReference>
<dbReference type="InterPro" id="IPR039031">
    <property type="entry name" value="Mucolipin"/>
</dbReference>
<dbReference type="GO" id="GO:0005765">
    <property type="term" value="C:lysosomal membrane"/>
    <property type="evidence" value="ECO:0007669"/>
    <property type="project" value="TreeGrafter"/>
</dbReference>
<keyword evidence="1" id="KW-1133">Transmembrane helix</keyword>
<dbReference type="PANTHER" id="PTHR12127">
    <property type="entry name" value="MUCOLIPIN"/>
    <property type="match status" value="1"/>
</dbReference>
<accession>A0A7L0HK42</accession>
<feature type="transmembrane region" description="Helical" evidence="1">
    <location>
        <begin position="41"/>
        <end position="62"/>
    </location>
</feature>
<keyword evidence="1" id="KW-0812">Transmembrane</keyword>
<dbReference type="GO" id="GO:0005886">
    <property type="term" value="C:plasma membrane"/>
    <property type="evidence" value="ECO:0007669"/>
    <property type="project" value="TreeGrafter"/>
</dbReference>
<proteinExistence type="predicted"/>
<dbReference type="GO" id="GO:0072345">
    <property type="term" value="F:NAADP-sensitive calcium-release channel activity"/>
    <property type="evidence" value="ECO:0007669"/>
    <property type="project" value="TreeGrafter"/>
</dbReference>
<reference evidence="2 3" key="1">
    <citation type="submission" date="2019-09" db="EMBL/GenBank/DDBJ databases">
        <title>Bird 10,000 Genomes (B10K) Project - Family phase.</title>
        <authorList>
            <person name="Zhang G."/>
        </authorList>
    </citation>
    <scope>NUCLEOTIDE SEQUENCE [LARGE SCALE GENOMIC DNA]</scope>
    <source>
        <strain evidence="2">B10K-DU-005-73</strain>
        <tissue evidence="2">Liver</tissue>
    </source>
</reference>
<sequence>QFRSLSMVSECLFSLVNGDDMFVTFAEVQPSNPLVWLFSQVYLYSFIGLFTLMVLSLFIALITGSYETIKHQCEGAPPVSELQAFIAQCQDSPKSGKFRSDTPSSCSLFCCCER</sequence>
<name>A0A7L0HK42_AREIN</name>
<feature type="non-terminal residue" evidence="2">
    <location>
        <position position="114"/>
    </location>
</feature>
<comment type="caution">
    <text evidence="2">The sequence shown here is derived from an EMBL/GenBank/DDBJ whole genome shotgun (WGS) entry which is preliminary data.</text>
</comment>
<dbReference type="AlphaFoldDB" id="A0A7L0HK42"/>
<keyword evidence="3" id="KW-1185">Reference proteome</keyword>
<feature type="non-terminal residue" evidence="2">
    <location>
        <position position="1"/>
    </location>
</feature>
<evidence type="ECO:0000313" key="3">
    <source>
        <dbReference type="Proteomes" id="UP000541811"/>
    </source>
</evidence>
<dbReference type="Gene3D" id="1.10.287.70">
    <property type="match status" value="1"/>
</dbReference>
<dbReference type="PANTHER" id="PTHR12127:SF6">
    <property type="entry name" value="MUCOLIPIN-1"/>
    <property type="match status" value="1"/>
</dbReference>
<keyword evidence="1" id="KW-0472">Membrane</keyword>
<evidence type="ECO:0000313" key="2">
    <source>
        <dbReference type="EMBL" id="NXK19443.1"/>
    </source>
</evidence>
<evidence type="ECO:0000256" key="1">
    <source>
        <dbReference type="SAM" id="Phobius"/>
    </source>
</evidence>
<gene>
    <name evidence="2" type="primary">Mcoln1_0</name>
    <name evidence="2" type="ORF">AREINT_R01274</name>
</gene>
<organism evidence="2 3">
    <name type="scientific">Arenaria interpres</name>
    <name type="common">Ruddy turnstone</name>
    <name type="synonym">Tringa interpres</name>
    <dbReference type="NCBI Taxonomy" id="54971"/>
    <lineage>
        <taxon>Eukaryota</taxon>
        <taxon>Metazoa</taxon>
        <taxon>Chordata</taxon>
        <taxon>Craniata</taxon>
        <taxon>Vertebrata</taxon>
        <taxon>Euteleostomi</taxon>
        <taxon>Archelosauria</taxon>
        <taxon>Archosauria</taxon>
        <taxon>Dinosauria</taxon>
        <taxon>Saurischia</taxon>
        <taxon>Theropoda</taxon>
        <taxon>Coelurosauria</taxon>
        <taxon>Aves</taxon>
        <taxon>Neognathae</taxon>
        <taxon>Neoaves</taxon>
        <taxon>Charadriiformes</taxon>
        <taxon>Scolopacidae</taxon>
        <taxon>Arenaria</taxon>
    </lineage>
</organism>
<dbReference type="EMBL" id="VXAK01007501">
    <property type="protein sequence ID" value="NXK19443.1"/>
    <property type="molecule type" value="Genomic_DNA"/>
</dbReference>
<protein>
    <submittedName>
        <fullName evidence="2">MCLN1 protein</fullName>
    </submittedName>
</protein>